<evidence type="ECO:0000313" key="7">
    <source>
        <dbReference type="RefSeq" id="XP_015261087.1"/>
    </source>
</evidence>
<dbReference type="Pfam" id="PF00412">
    <property type="entry name" value="LIM"/>
    <property type="match status" value="1"/>
</dbReference>
<keyword evidence="2 4" id="KW-0862">Zinc</keyword>
<evidence type="ECO:0000256" key="1">
    <source>
        <dbReference type="ARBA" id="ARBA00022723"/>
    </source>
</evidence>
<dbReference type="Proteomes" id="UP000694871">
    <property type="component" value="Unplaced"/>
</dbReference>
<keyword evidence="6" id="KW-1185">Reference proteome</keyword>
<evidence type="ECO:0000256" key="4">
    <source>
        <dbReference type="PROSITE-ProRule" id="PRU00125"/>
    </source>
</evidence>
<organism evidence="6 7">
    <name type="scientific">Gekko japonicus</name>
    <name type="common">Schlegel's Japanese gecko</name>
    <dbReference type="NCBI Taxonomy" id="146911"/>
    <lineage>
        <taxon>Eukaryota</taxon>
        <taxon>Metazoa</taxon>
        <taxon>Chordata</taxon>
        <taxon>Craniata</taxon>
        <taxon>Vertebrata</taxon>
        <taxon>Euteleostomi</taxon>
        <taxon>Lepidosauria</taxon>
        <taxon>Squamata</taxon>
        <taxon>Bifurcata</taxon>
        <taxon>Gekkota</taxon>
        <taxon>Gekkonidae</taxon>
        <taxon>Gekkoninae</taxon>
        <taxon>Gekko</taxon>
    </lineage>
</organism>
<dbReference type="Gene3D" id="2.10.110.10">
    <property type="entry name" value="Cysteine Rich Protein"/>
    <property type="match status" value="1"/>
</dbReference>
<evidence type="ECO:0000256" key="2">
    <source>
        <dbReference type="ARBA" id="ARBA00022833"/>
    </source>
</evidence>
<feature type="domain" description="LIM zinc-binding" evidence="5">
    <location>
        <begin position="43"/>
        <end position="109"/>
    </location>
</feature>
<keyword evidence="3 4" id="KW-0440">LIM domain</keyword>
<dbReference type="SMART" id="SM00132">
    <property type="entry name" value="LIM"/>
    <property type="match status" value="1"/>
</dbReference>
<proteinExistence type="predicted"/>
<dbReference type="RefSeq" id="XP_015261087.1">
    <property type="nucleotide sequence ID" value="XM_015405601.1"/>
</dbReference>
<dbReference type="PANTHER" id="PTHR15468:SF7">
    <property type="entry name" value="SCIELLIN"/>
    <property type="match status" value="1"/>
</dbReference>
<sequence>MNHSYQVTRGSSRFPHDAYEDNFHGKSIKTVYSTSDRSVIDKEMCTFCRKPLGTDTKMVLDALQISCHATCFRCEVCEGALENLKAGDSIWIYKNTVHCEPCYSNVKASWIY</sequence>
<keyword evidence="1 4" id="KW-0479">Metal-binding</keyword>
<protein>
    <submittedName>
        <fullName evidence="7">Sciellin-like isoform X2</fullName>
    </submittedName>
</protein>
<accession>A0ABM1JI00</accession>
<gene>
    <name evidence="7" type="primary">LOC107105605</name>
</gene>
<dbReference type="GeneID" id="107105605"/>
<evidence type="ECO:0000256" key="3">
    <source>
        <dbReference type="ARBA" id="ARBA00023038"/>
    </source>
</evidence>
<dbReference type="InterPro" id="IPR001781">
    <property type="entry name" value="Znf_LIM"/>
</dbReference>
<dbReference type="InterPro" id="IPR052621">
    <property type="entry name" value="Cell_Prolif/Cornif_Regul"/>
</dbReference>
<evidence type="ECO:0000259" key="5">
    <source>
        <dbReference type="PROSITE" id="PS50023"/>
    </source>
</evidence>
<evidence type="ECO:0000313" key="6">
    <source>
        <dbReference type="Proteomes" id="UP000694871"/>
    </source>
</evidence>
<dbReference type="PANTHER" id="PTHR15468">
    <property type="entry name" value="ZNF185"/>
    <property type="match status" value="1"/>
</dbReference>
<dbReference type="PROSITE" id="PS50023">
    <property type="entry name" value="LIM_DOMAIN_2"/>
    <property type="match status" value="1"/>
</dbReference>
<name>A0ABM1JI00_GEKJA</name>
<reference evidence="7" key="1">
    <citation type="submission" date="2025-08" db="UniProtKB">
        <authorList>
            <consortium name="RefSeq"/>
        </authorList>
    </citation>
    <scope>IDENTIFICATION</scope>
</reference>
<dbReference type="PROSITE" id="PS00478">
    <property type="entry name" value="LIM_DOMAIN_1"/>
    <property type="match status" value="1"/>
</dbReference>